<dbReference type="AlphaFoldDB" id="A0AAU8IHI7"/>
<evidence type="ECO:0000259" key="6">
    <source>
        <dbReference type="Pfam" id="PF00881"/>
    </source>
</evidence>
<evidence type="ECO:0000313" key="7">
    <source>
        <dbReference type="EMBL" id="XCJ17894.1"/>
    </source>
</evidence>
<dbReference type="InterPro" id="IPR029479">
    <property type="entry name" value="Nitroreductase"/>
</dbReference>
<dbReference type="GO" id="GO:0016491">
    <property type="term" value="F:oxidoreductase activity"/>
    <property type="evidence" value="ECO:0007669"/>
    <property type="project" value="UniProtKB-KW"/>
</dbReference>
<keyword evidence="5" id="KW-0560">Oxidoreductase</keyword>
<sequence length="340" mass="38964">MKKIMKRILPNVIINILKKIRSKMTFTSITLIKNYIYDFRRYRKYSGTLNILNDQKKNDAYIIYIYHAIEKGMSLPEPRIGFGKDKVKLLINLIERTLAIFGPNETTEVAVNTLFTYYHFNLEHGLDNPELLKKLNEFKHSYHHHFTDDGGTLITGREEINKKAKLDTFGSFLESRYSIRNFAKGTIDIDLIKKAVKMARKTPSVCNRQGSRVHVYSDNQTKQAVLNCQNGNRGFGNTADKVLLITEDLSIFHGVIERNQAYIDGGLFSMTLVYALHSLGIGTCCLNCSIDKEMDINLRRVTGIDATETPIMMIVIGWIPESLKVTQSHRKPVEEILFIH</sequence>
<protein>
    <submittedName>
        <fullName evidence="7">Nitroreductase family protein</fullName>
    </submittedName>
</protein>
<evidence type="ECO:0000256" key="5">
    <source>
        <dbReference type="ARBA" id="ARBA00023002"/>
    </source>
</evidence>
<dbReference type="InterPro" id="IPR000415">
    <property type="entry name" value="Nitroreductase-like"/>
</dbReference>
<dbReference type="PANTHER" id="PTHR43673">
    <property type="entry name" value="NAD(P)H NITROREDUCTASE YDGI-RELATED"/>
    <property type="match status" value="1"/>
</dbReference>
<organism evidence="7">
    <name type="scientific">Sporolactobacillus sp. Y61</name>
    <dbReference type="NCBI Taxonomy" id="3160863"/>
    <lineage>
        <taxon>Bacteria</taxon>
        <taxon>Bacillati</taxon>
        <taxon>Bacillota</taxon>
        <taxon>Bacilli</taxon>
        <taxon>Bacillales</taxon>
        <taxon>Sporolactobacillaceae</taxon>
        <taxon>Sporolactobacillus</taxon>
    </lineage>
</organism>
<dbReference type="PANTHER" id="PTHR43673:SF2">
    <property type="entry name" value="NITROREDUCTASE"/>
    <property type="match status" value="1"/>
</dbReference>
<comment type="similarity">
    <text evidence="2">Belongs to the nitroreductase family.</text>
</comment>
<evidence type="ECO:0000256" key="4">
    <source>
        <dbReference type="ARBA" id="ARBA00022643"/>
    </source>
</evidence>
<gene>
    <name evidence="7" type="ORF">ABNN70_05330</name>
</gene>
<keyword evidence="3" id="KW-0285">Flavoprotein</keyword>
<dbReference type="EMBL" id="CP159510">
    <property type="protein sequence ID" value="XCJ17894.1"/>
    <property type="molecule type" value="Genomic_DNA"/>
</dbReference>
<dbReference type="SUPFAM" id="SSF55469">
    <property type="entry name" value="FMN-dependent nitroreductase-like"/>
    <property type="match status" value="1"/>
</dbReference>
<comment type="cofactor">
    <cofactor evidence="1">
        <name>FMN</name>
        <dbReference type="ChEBI" id="CHEBI:58210"/>
    </cofactor>
</comment>
<reference evidence="7" key="1">
    <citation type="submission" date="2024-06" db="EMBL/GenBank/DDBJ databases">
        <authorList>
            <person name="Fan A."/>
            <person name="Zhang F.Y."/>
            <person name="Zhang L."/>
        </authorList>
    </citation>
    <scope>NUCLEOTIDE SEQUENCE</scope>
    <source>
        <strain evidence="7">Y61</strain>
    </source>
</reference>
<accession>A0AAU8IHI7</accession>
<dbReference type="Gene3D" id="3.40.109.10">
    <property type="entry name" value="NADH Oxidase"/>
    <property type="match status" value="1"/>
</dbReference>
<feature type="domain" description="Nitroreductase" evidence="6">
    <location>
        <begin position="227"/>
        <end position="318"/>
    </location>
</feature>
<evidence type="ECO:0000256" key="2">
    <source>
        <dbReference type="ARBA" id="ARBA00007118"/>
    </source>
</evidence>
<proteinExistence type="inferred from homology"/>
<feature type="domain" description="Nitroreductase" evidence="6">
    <location>
        <begin position="174"/>
        <end position="224"/>
    </location>
</feature>
<evidence type="ECO:0000256" key="1">
    <source>
        <dbReference type="ARBA" id="ARBA00001917"/>
    </source>
</evidence>
<evidence type="ECO:0000256" key="3">
    <source>
        <dbReference type="ARBA" id="ARBA00022630"/>
    </source>
</evidence>
<dbReference type="Pfam" id="PF00881">
    <property type="entry name" value="Nitroreductase"/>
    <property type="match status" value="2"/>
</dbReference>
<dbReference type="RefSeq" id="WP_353948979.1">
    <property type="nucleotide sequence ID" value="NZ_CP159510.1"/>
</dbReference>
<keyword evidence="4" id="KW-0288">FMN</keyword>
<name>A0AAU8IHI7_9BACL</name>